<dbReference type="GO" id="GO:0046655">
    <property type="term" value="P:folic acid metabolic process"/>
    <property type="evidence" value="ECO:0007669"/>
    <property type="project" value="TreeGrafter"/>
</dbReference>
<dbReference type="PANTHER" id="PTHR48069:SF3">
    <property type="entry name" value="DIHYDROFOLATE REDUCTASE"/>
    <property type="match status" value="1"/>
</dbReference>
<feature type="transmembrane region" description="Helical" evidence="8">
    <location>
        <begin position="54"/>
        <end position="74"/>
    </location>
</feature>
<dbReference type="GO" id="GO:0004146">
    <property type="term" value="F:dihydrofolate reductase activity"/>
    <property type="evidence" value="ECO:0007669"/>
    <property type="project" value="UniProtKB-EC"/>
</dbReference>
<evidence type="ECO:0000256" key="4">
    <source>
        <dbReference type="ARBA" id="ARBA00022563"/>
    </source>
</evidence>
<dbReference type="RefSeq" id="WP_123896731.1">
    <property type="nucleotide sequence ID" value="NZ_RPFJ01000005.1"/>
</dbReference>
<evidence type="ECO:0000256" key="2">
    <source>
        <dbReference type="ARBA" id="ARBA00009539"/>
    </source>
</evidence>
<comment type="function">
    <text evidence="7">Key enzyme in folate metabolism. Catalyzes an essential reaction for de novo glycine and purine synthesis, and for DNA precursor synthesis.</text>
</comment>
<dbReference type="EC" id="1.5.1.3" evidence="3"/>
<dbReference type="UniPathway" id="UPA00077">
    <property type="reaction ID" value="UER00158"/>
</dbReference>
<dbReference type="InterPro" id="IPR001796">
    <property type="entry name" value="DHFR_dom"/>
</dbReference>
<dbReference type="Pfam" id="PF13239">
    <property type="entry name" value="2TM"/>
    <property type="match status" value="1"/>
</dbReference>
<dbReference type="PRINTS" id="PR00070">
    <property type="entry name" value="DHFR"/>
</dbReference>
<keyword evidence="4" id="KW-0554">One-carbon metabolism</keyword>
<evidence type="ECO:0000313" key="11">
    <source>
        <dbReference type="Proteomes" id="UP000270856"/>
    </source>
</evidence>
<dbReference type="GO" id="GO:0005829">
    <property type="term" value="C:cytosol"/>
    <property type="evidence" value="ECO:0007669"/>
    <property type="project" value="TreeGrafter"/>
</dbReference>
<dbReference type="GO" id="GO:0046654">
    <property type="term" value="P:tetrahydrofolate biosynthetic process"/>
    <property type="evidence" value="ECO:0007669"/>
    <property type="project" value="UniProtKB-UniPathway"/>
</dbReference>
<dbReference type="InterPro" id="IPR025698">
    <property type="entry name" value="2TM_dom"/>
</dbReference>
<dbReference type="SUPFAM" id="SSF53597">
    <property type="entry name" value="Dihydrofolate reductase-like"/>
    <property type="match status" value="1"/>
</dbReference>
<dbReference type="GO" id="GO:0046452">
    <property type="term" value="P:dihydrofolate metabolic process"/>
    <property type="evidence" value="ECO:0007669"/>
    <property type="project" value="TreeGrafter"/>
</dbReference>
<evidence type="ECO:0000256" key="5">
    <source>
        <dbReference type="ARBA" id="ARBA00022857"/>
    </source>
</evidence>
<dbReference type="FunFam" id="3.40.430.10:FF:000001">
    <property type="entry name" value="Dihydrofolate reductase"/>
    <property type="match status" value="1"/>
</dbReference>
<name>A0A3N4NTJ3_9FLAO</name>
<dbReference type="Gene3D" id="3.40.430.10">
    <property type="entry name" value="Dihydrofolate Reductase, subunit A"/>
    <property type="match status" value="1"/>
</dbReference>
<evidence type="ECO:0000256" key="3">
    <source>
        <dbReference type="ARBA" id="ARBA00012856"/>
    </source>
</evidence>
<dbReference type="Pfam" id="PF00186">
    <property type="entry name" value="DHFR_1"/>
    <property type="match status" value="1"/>
</dbReference>
<keyword evidence="6" id="KW-0560">Oxidoreductase</keyword>
<evidence type="ECO:0000256" key="6">
    <source>
        <dbReference type="ARBA" id="ARBA00023002"/>
    </source>
</evidence>
<dbReference type="AlphaFoldDB" id="A0A3N4NTJ3"/>
<protein>
    <recommendedName>
        <fullName evidence="3">dihydrofolate reductase</fullName>
        <ecNumber evidence="3">1.5.1.3</ecNumber>
    </recommendedName>
</protein>
<keyword evidence="8" id="KW-1133">Transmembrane helix</keyword>
<keyword evidence="5" id="KW-0521">NADP</keyword>
<organism evidence="10 11">
    <name type="scientific">Aureibaculum marinum</name>
    <dbReference type="NCBI Taxonomy" id="2487930"/>
    <lineage>
        <taxon>Bacteria</taxon>
        <taxon>Pseudomonadati</taxon>
        <taxon>Bacteroidota</taxon>
        <taxon>Flavobacteriia</taxon>
        <taxon>Flavobacteriales</taxon>
        <taxon>Flavobacteriaceae</taxon>
        <taxon>Aureibaculum</taxon>
    </lineage>
</organism>
<dbReference type="Proteomes" id="UP000270856">
    <property type="component" value="Unassembled WGS sequence"/>
</dbReference>
<dbReference type="CDD" id="cd00209">
    <property type="entry name" value="DHFR"/>
    <property type="match status" value="1"/>
</dbReference>
<feature type="domain" description="DHFR" evidence="9">
    <location>
        <begin position="130"/>
        <end position="287"/>
    </location>
</feature>
<evidence type="ECO:0000313" key="10">
    <source>
        <dbReference type="EMBL" id="RPD99065.1"/>
    </source>
</evidence>
<dbReference type="PROSITE" id="PS51330">
    <property type="entry name" value="DHFR_2"/>
    <property type="match status" value="1"/>
</dbReference>
<dbReference type="GO" id="GO:0006730">
    <property type="term" value="P:one-carbon metabolic process"/>
    <property type="evidence" value="ECO:0007669"/>
    <property type="project" value="UniProtKB-KW"/>
</dbReference>
<comment type="caution">
    <text evidence="10">The sequence shown here is derived from an EMBL/GenBank/DDBJ whole genome shotgun (WGS) entry which is preliminary data.</text>
</comment>
<dbReference type="InterPro" id="IPR024072">
    <property type="entry name" value="DHFR-like_dom_sf"/>
</dbReference>
<evidence type="ECO:0000259" key="9">
    <source>
        <dbReference type="PROSITE" id="PS51330"/>
    </source>
</evidence>
<dbReference type="OrthoDB" id="9804315at2"/>
<dbReference type="InterPro" id="IPR012259">
    <property type="entry name" value="DHFR"/>
</dbReference>
<dbReference type="EMBL" id="RPFJ01000005">
    <property type="protein sequence ID" value="RPD99065.1"/>
    <property type="molecule type" value="Genomic_DNA"/>
</dbReference>
<proteinExistence type="inferred from homology"/>
<reference evidence="10 11" key="1">
    <citation type="submission" date="2018-11" db="EMBL/GenBank/DDBJ databases">
        <title>Aureibaculum marinum gen. nov., sp. nov., a member of the family Flavobacteriaceae isolated from the Bohai Sea.</title>
        <authorList>
            <person name="Ji X."/>
        </authorList>
    </citation>
    <scope>NUCLEOTIDE SEQUENCE [LARGE SCALE GENOMIC DNA]</scope>
    <source>
        <strain evidence="10 11">BH-SD17</strain>
    </source>
</reference>
<comment type="similarity">
    <text evidence="2">Belongs to the dihydrofolate reductase family.</text>
</comment>
<keyword evidence="11" id="KW-1185">Reference proteome</keyword>
<keyword evidence="8" id="KW-0812">Transmembrane</keyword>
<dbReference type="PANTHER" id="PTHR48069">
    <property type="entry name" value="DIHYDROFOLATE REDUCTASE"/>
    <property type="match status" value="1"/>
</dbReference>
<feature type="transmembrane region" description="Helical" evidence="8">
    <location>
        <begin position="21"/>
        <end position="42"/>
    </location>
</feature>
<sequence length="288" mass="33629">MEKEQIELYEKARKRIKQKKRLYYHFIVFLIGSAFLIVLNIIFNVGSEKFGDWFKYAVAGWLLIWIFHFINVFITNKFFGKEWEQVETEKLINKHKKKIDKLEKKLIKTGIISPNKTEAANPEKKNLKREVTIIAALGKHRELGKNNQLIWHLPNDLKRFKRVTSGHDVIMGRKTYESLKGPLPSRTNIIITRNKDYKAPLCVVVNSLEEALNQSGDPNPYILGGAQIYAEAIQIADKLDLTLVDASFEADAFFPEINSKIWKETKREDHKADENHDFNYSFVEYKKK</sequence>
<evidence type="ECO:0000256" key="7">
    <source>
        <dbReference type="ARBA" id="ARBA00025067"/>
    </source>
</evidence>
<evidence type="ECO:0000256" key="8">
    <source>
        <dbReference type="SAM" id="Phobius"/>
    </source>
</evidence>
<dbReference type="GO" id="GO:0070401">
    <property type="term" value="F:NADP+ binding"/>
    <property type="evidence" value="ECO:0007669"/>
    <property type="project" value="UniProtKB-ARBA"/>
</dbReference>
<keyword evidence="8" id="KW-0472">Membrane</keyword>
<evidence type="ECO:0000256" key="1">
    <source>
        <dbReference type="ARBA" id="ARBA00004903"/>
    </source>
</evidence>
<comment type="pathway">
    <text evidence="1">Cofactor biosynthesis; tetrahydrofolate biosynthesis; 5,6,7,8-tetrahydrofolate from 7,8-dihydrofolate: step 1/1.</text>
</comment>
<gene>
    <name evidence="10" type="ORF">EGM88_04230</name>
</gene>
<accession>A0A3N4NTJ3</accession>